<keyword evidence="3" id="KW-0540">Nuclease</keyword>
<gene>
    <name evidence="3" type="ordered locus">Clole_0766</name>
</gene>
<dbReference type="Pfam" id="PF03372">
    <property type="entry name" value="Exo_endo_phos"/>
    <property type="match status" value="1"/>
</dbReference>
<dbReference type="InterPro" id="IPR036691">
    <property type="entry name" value="Endo/exonu/phosph_ase_sf"/>
</dbReference>
<dbReference type="AlphaFoldDB" id="F2JPF1"/>
<accession>F2JPF1</accession>
<sequence length="263" mass="30475">MKLLTLNCHSWQEDHQLDKINYLAKTIKENDYDVIALQEVSQHMLGKQFKGQLKTDNYVVVLQEALQKLGVNHYEVVWDFAHIGFQVYEEGLCLLSKHPIIEEESFFVSQTKDTLNWKSRRIVKATINYKGEEIDCYSCHLGWWEDEEEPAKLQLNKLNAKLHPKRRAFLLGDFNNNANVRDKGYDYMLGLGWKDTYMLAKDKDNGVTVQGKIHGWEENAGGLRLDYIFTNQKVEVRSSKVIFNGSNKAVISDHHGVQVEIEL</sequence>
<proteinExistence type="predicted"/>
<protein>
    <submittedName>
        <fullName evidence="3">Endonuclease/exonuclease/phosphatase</fullName>
    </submittedName>
</protein>
<keyword evidence="4" id="KW-1185">Reference proteome</keyword>
<dbReference type="KEGG" id="cle:Clole_0766"/>
<organism evidence="3 4">
    <name type="scientific">Cellulosilyticum lentocellum (strain ATCC 49066 / DSM 5427 / NCIMB 11756 / RHM5)</name>
    <name type="common">Clostridium lentocellum</name>
    <dbReference type="NCBI Taxonomy" id="642492"/>
    <lineage>
        <taxon>Bacteria</taxon>
        <taxon>Bacillati</taxon>
        <taxon>Bacillota</taxon>
        <taxon>Clostridia</taxon>
        <taxon>Lachnospirales</taxon>
        <taxon>Cellulosilyticaceae</taxon>
        <taxon>Cellulosilyticum</taxon>
    </lineage>
</organism>
<dbReference type="InterPro" id="IPR051547">
    <property type="entry name" value="TDP2-like"/>
</dbReference>
<dbReference type="eggNOG" id="COG3568">
    <property type="taxonomic scope" value="Bacteria"/>
</dbReference>
<keyword evidence="3" id="KW-0255">Endonuclease</keyword>
<dbReference type="SUPFAM" id="SSF56219">
    <property type="entry name" value="DNase I-like"/>
    <property type="match status" value="1"/>
</dbReference>
<dbReference type="InterPro" id="IPR005135">
    <property type="entry name" value="Endo/exonuclease/phosphatase"/>
</dbReference>
<dbReference type="Proteomes" id="UP000008467">
    <property type="component" value="Chromosome"/>
</dbReference>
<dbReference type="Gene3D" id="3.60.10.10">
    <property type="entry name" value="Endonuclease/exonuclease/phosphatase"/>
    <property type="match status" value="1"/>
</dbReference>
<evidence type="ECO:0000256" key="1">
    <source>
        <dbReference type="ARBA" id="ARBA00022801"/>
    </source>
</evidence>
<dbReference type="PANTHER" id="PTHR15822">
    <property type="entry name" value="TRAF AND TNF RECEPTOR-ASSOCIATED PROTEIN"/>
    <property type="match status" value="1"/>
</dbReference>
<dbReference type="CDD" id="cd09079">
    <property type="entry name" value="RgfB-like"/>
    <property type="match status" value="1"/>
</dbReference>
<evidence type="ECO:0000313" key="3">
    <source>
        <dbReference type="EMBL" id="ADZ82499.1"/>
    </source>
</evidence>
<dbReference type="EMBL" id="CP002582">
    <property type="protein sequence ID" value="ADZ82499.1"/>
    <property type="molecule type" value="Genomic_DNA"/>
</dbReference>
<evidence type="ECO:0000259" key="2">
    <source>
        <dbReference type="Pfam" id="PF03372"/>
    </source>
</evidence>
<feature type="domain" description="Endonuclease/exonuclease/phosphatase" evidence="2">
    <location>
        <begin position="19"/>
        <end position="254"/>
    </location>
</feature>
<dbReference type="GO" id="GO:0004519">
    <property type="term" value="F:endonuclease activity"/>
    <property type="evidence" value="ECO:0007669"/>
    <property type="project" value="UniProtKB-KW"/>
</dbReference>
<name>F2JPF1_CELLD</name>
<keyword evidence="3" id="KW-0269">Exonuclease</keyword>
<dbReference type="STRING" id="642492.Clole_0766"/>
<keyword evidence="1" id="KW-0378">Hydrolase</keyword>
<dbReference type="GO" id="GO:0004527">
    <property type="term" value="F:exonuclease activity"/>
    <property type="evidence" value="ECO:0007669"/>
    <property type="project" value="UniProtKB-KW"/>
</dbReference>
<dbReference type="RefSeq" id="WP_013655800.1">
    <property type="nucleotide sequence ID" value="NC_015275.1"/>
</dbReference>
<dbReference type="PANTHER" id="PTHR15822:SF23">
    <property type="entry name" value="ENDONUCLEASE_EXONUCLEASE_PHOSPHATASE FAMILY PROTEIN"/>
    <property type="match status" value="1"/>
</dbReference>
<dbReference type="HOGENOM" id="CLU_086635_0_0_9"/>
<evidence type="ECO:0000313" key="4">
    <source>
        <dbReference type="Proteomes" id="UP000008467"/>
    </source>
</evidence>
<reference evidence="3 4" key="1">
    <citation type="journal article" date="2011" name="J. Bacteriol.">
        <title>Complete genome sequence of the cellulose-degrading bacterium Cellulosilyticum lentocellum.</title>
        <authorList>
            <consortium name="US DOE Joint Genome Institute"/>
            <person name="Miller D.A."/>
            <person name="Suen G."/>
            <person name="Bruce D."/>
            <person name="Copeland A."/>
            <person name="Cheng J.F."/>
            <person name="Detter C."/>
            <person name="Goodwin L.A."/>
            <person name="Han C.S."/>
            <person name="Hauser L.J."/>
            <person name="Land M.L."/>
            <person name="Lapidus A."/>
            <person name="Lucas S."/>
            <person name="Meincke L."/>
            <person name="Pitluck S."/>
            <person name="Tapia R."/>
            <person name="Teshima H."/>
            <person name="Woyke T."/>
            <person name="Fox B.G."/>
            <person name="Angert E.R."/>
            <person name="Currie C.R."/>
        </authorList>
    </citation>
    <scope>NUCLEOTIDE SEQUENCE [LARGE SCALE GENOMIC DNA]</scope>
    <source>
        <strain evidence="4">ATCC 49066 / DSM 5427 / NCIMB 11756 / RHM5</strain>
    </source>
</reference>